<sequence length="199" mass="23004">MDELKILSKLIEKGSEGASKTDLKIKKGEEDVLSKMIENGLIRSEKIKGKERFFITEKGESEFLSKTEEDEFQKFVKEKILEIESEIKKLNVNFENFVKLLQSRKSPNISLNTVNLEELLHRVYDELSTKDYSYLKGLVPIVSLVSTLVQKFNVPKYEVEKVIYDLYLSGKASLEYGDKKEGALKAPDGKEYYYVRLKK</sequence>
<organism evidence="1 2">
    <name type="scientific">Caldisericum exile (strain DSM 21853 / NBRC 104410 / AZM16c01)</name>
    <dbReference type="NCBI Taxonomy" id="511051"/>
    <lineage>
        <taxon>Bacteria</taxon>
        <taxon>Pseudomonadati</taxon>
        <taxon>Caldisericota/Cryosericota group</taxon>
        <taxon>Caldisericota</taxon>
        <taxon>Caldisericia</taxon>
        <taxon>Caldisericales</taxon>
        <taxon>Caldisericaceae</taxon>
        <taxon>Caldisericum</taxon>
    </lineage>
</organism>
<dbReference type="EMBL" id="AP012051">
    <property type="protein sequence ID" value="BAL80388.1"/>
    <property type="molecule type" value="Genomic_DNA"/>
</dbReference>
<dbReference type="KEGG" id="cex:CSE_02620"/>
<reference evidence="1 2" key="1">
    <citation type="submission" date="2011-01" db="EMBL/GenBank/DDBJ databases">
        <title>Whole genome sequence of Caldisericum exile AZM16c01.</title>
        <authorList>
            <person name="Narita-Yamada S."/>
            <person name="Kawakoshi A."/>
            <person name="Nakamura S."/>
            <person name="Sasagawa M."/>
            <person name="Fukada J."/>
            <person name="Sekine M."/>
            <person name="Kato Y."/>
            <person name="Fukai R."/>
            <person name="Sasaki K."/>
            <person name="Hanamaki A."/>
            <person name="Narita H."/>
            <person name="Konno Y."/>
            <person name="Mori K."/>
            <person name="Yamazaki S."/>
            <person name="Suzuki K."/>
            <person name="Fujita N."/>
        </authorList>
    </citation>
    <scope>NUCLEOTIDE SEQUENCE [LARGE SCALE GENOMIC DNA]</scope>
    <source>
        <strain evidence="2">DSM 21853 / NBRC 104410 / AZM16c01</strain>
    </source>
</reference>
<gene>
    <name evidence="1" type="ordered locus">CSE_02620</name>
</gene>
<accession>A0A7U6JEF0</accession>
<evidence type="ECO:0000313" key="2">
    <source>
        <dbReference type="Proteomes" id="UP000004793"/>
    </source>
</evidence>
<name>A0A7U6JEF0_CALEA</name>
<keyword evidence="2" id="KW-1185">Reference proteome</keyword>
<dbReference type="AlphaFoldDB" id="A0A7U6JEF0"/>
<protein>
    <submittedName>
        <fullName evidence="1">Uncharacterized protein</fullName>
    </submittedName>
</protein>
<evidence type="ECO:0000313" key="1">
    <source>
        <dbReference type="EMBL" id="BAL80388.1"/>
    </source>
</evidence>
<dbReference type="Proteomes" id="UP000004793">
    <property type="component" value="Chromosome"/>
</dbReference>
<proteinExistence type="predicted"/>
<dbReference type="RefSeq" id="WP_014452795.1">
    <property type="nucleotide sequence ID" value="NC_017096.1"/>
</dbReference>